<evidence type="ECO:0000256" key="3">
    <source>
        <dbReference type="ARBA" id="ARBA00022692"/>
    </source>
</evidence>
<proteinExistence type="inferred from homology"/>
<feature type="compositionally biased region" description="Gly residues" evidence="6">
    <location>
        <begin position="117"/>
        <end position="132"/>
    </location>
</feature>
<evidence type="ECO:0000256" key="2">
    <source>
        <dbReference type="ARBA" id="ARBA00005734"/>
    </source>
</evidence>
<feature type="compositionally biased region" description="Low complexity" evidence="6">
    <location>
        <begin position="72"/>
        <end position="81"/>
    </location>
</feature>
<keyword evidence="5 7" id="KW-0472">Membrane</keyword>
<evidence type="ECO:0000256" key="4">
    <source>
        <dbReference type="ARBA" id="ARBA00022989"/>
    </source>
</evidence>
<keyword evidence="3 7" id="KW-0812">Transmembrane</keyword>
<comment type="subcellular location">
    <subcellularLocation>
        <location evidence="1">Membrane</location>
        <topology evidence="1">Multi-pass membrane protein</topology>
    </subcellularLocation>
</comment>
<dbReference type="AlphaFoldDB" id="A0A4Z2BML8"/>
<evidence type="ECO:0000256" key="1">
    <source>
        <dbReference type="ARBA" id="ARBA00004141"/>
    </source>
</evidence>
<dbReference type="PANTHER" id="PTHR28628:SF3">
    <property type="entry name" value="TRANSMEMBRANE PROTEIN 88"/>
    <property type="match status" value="1"/>
</dbReference>
<dbReference type="EMBL" id="SWLE01000012">
    <property type="protein sequence ID" value="TNM93535.1"/>
    <property type="molecule type" value="Genomic_DNA"/>
</dbReference>
<protein>
    <submittedName>
        <fullName evidence="8">Uncharacterized protein</fullName>
    </submittedName>
</protein>
<dbReference type="GO" id="GO:0030165">
    <property type="term" value="F:PDZ domain binding"/>
    <property type="evidence" value="ECO:0007669"/>
    <property type="project" value="TreeGrafter"/>
</dbReference>
<evidence type="ECO:0000313" key="8">
    <source>
        <dbReference type="EMBL" id="TNM93535.1"/>
    </source>
</evidence>
<evidence type="ECO:0000313" key="9">
    <source>
        <dbReference type="Proteomes" id="UP000516260"/>
    </source>
</evidence>
<accession>A0A4Z2BML8</accession>
<dbReference type="GO" id="GO:0005886">
    <property type="term" value="C:plasma membrane"/>
    <property type="evidence" value="ECO:0007669"/>
    <property type="project" value="TreeGrafter"/>
</dbReference>
<comment type="similarity">
    <text evidence="2">Belongs to the TMEM88 family.</text>
</comment>
<sequence length="311" mass="33200">MLSSPSTGFLADEALISSGPCSAILIVSLTRLCFLPQLAMSMTGTLEKGAHHQALDLSEELAPHPHNHHHQQQQQQQLNHLQHLHHSSSLASTTAIGGGRETPSRVVVPPPYSAAESGGGAGGRAGAGAGGGEAPLELRGSLDCWACSVLVTAQNLVIAAINACLASLVFGSILTPAVVMVTFGFLCHSTVRREGGDGADERGGDVQQINTPLFNDNISPVNELLAAAIGLKWTPNCVCVRPERAQEVNRRDVQVLLQVTFVTLLLFALLSNRCYTISLLSFCWKEVRRGDWMLCRHSLHSESTSGEEQLC</sequence>
<dbReference type="Proteomes" id="UP000516260">
    <property type="component" value="Chromosome 2"/>
</dbReference>
<evidence type="ECO:0000256" key="5">
    <source>
        <dbReference type="ARBA" id="ARBA00023136"/>
    </source>
</evidence>
<organism evidence="8 9">
    <name type="scientific">Takifugu bimaculatus</name>
    <dbReference type="NCBI Taxonomy" id="433685"/>
    <lineage>
        <taxon>Eukaryota</taxon>
        <taxon>Metazoa</taxon>
        <taxon>Chordata</taxon>
        <taxon>Craniata</taxon>
        <taxon>Vertebrata</taxon>
        <taxon>Euteleostomi</taxon>
        <taxon>Actinopterygii</taxon>
        <taxon>Neopterygii</taxon>
        <taxon>Teleostei</taxon>
        <taxon>Neoteleostei</taxon>
        <taxon>Acanthomorphata</taxon>
        <taxon>Eupercaria</taxon>
        <taxon>Tetraodontiformes</taxon>
        <taxon>Tetradontoidea</taxon>
        <taxon>Tetraodontidae</taxon>
        <taxon>Takifugu</taxon>
    </lineage>
</organism>
<feature type="transmembrane region" description="Helical" evidence="7">
    <location>
        <begin position="156"/>
        <end position="186"/>
    </location>
</feature>
<dbReference type="InterPro" id="IPR033355">
    <property type="entry name" value="TMEM88"/>
</dbReference>
<reference evidence="8 9" key="1">
    <citation type="submission" date="2019-04" db="EMBL/GenBank/DDBJ databases">
        <title>The sequence and de novo assembly of Takifugu bimaculatus genome using PacBio and Hi-C technologies.</title>
        <authorList>
            <person name="Xu P."/>
            <person name="Liu B."/>
            <person name="Zhou Z."/>
        </authorList>
    </citation>
    <scope>NUCLEOTIDE SEQUENCE [LARGE SCALE GENOMIC DNA]</scope>
    <source>
        <strain evidence="8">TB-2018</strain>
        <tissue evidence="8">Muscle</tissue>
    </source>
</reference>
<gene>
    <name evidence="8" type="ORF">fugu_001711</name>
</gene>
<comment type="caution">
    <text evidence="8">The sequence shown here is derived from an EMBL/GenBank/DDBJ whole genome shotgun (WGS) entry which is preliminary data.</text>
</comment>
<feature type="region of interest" description="Disordered" evidence="6">
    <location>
        <begin position="63"/>
        <end position="132"/>
    </location>
</feature>
<keyword evidence="4 7" id="KW-1133">Transmembrane helix</keyword>
<keyword evidence="9" id="KW-1185">Reference proteome</keyword>
<evidence type="ECO:0000256" key="6">
    <source>
        <dbReference type="SAM" id="MobiDB-lite"/>
    </source>
</evidence>
<dbReference type="PANTHER" id="PTHR28628">
    <property type="entry name" value="TRANSMEMBRANE PROTEIN 88-RELATED"/>
    <property type="match status" value="1"/>
</dbReference>
<evidence type="ECO:0000256" key="7">
    <source>
        <dbReference type="SAM" id="Phobius"/>
    </source>
</evidence>
<name>A0A4Z2BML8_9TELE</name>